<sequence length="200" mass="22771">MIVGTAGVELGMVVTVPDVTTIVIQTNSENPPAVLTSWTNPAEKDLRRETAVYNHMGGKNIISCRPDSFTELKRAPRRFLAKRRFDNVNANLAFARDLGQQLYNAAEQMADYAAIFFKKYPDSAQFLAIIGSGPFWRSAIVTPADCPWSEPGQWLPRLERSRKLDKFFHFFGLEYFEIGTKHSDAEWDKVHQSYFMKEAD</sequence>
<protein>
    <submittedName>
        <fullName evidence="1">Uncharacterized protein</fullName>
    </submittedName>
</protein>
<evidence type="ECO:0000313" key="2">
    <source>
        <dbReference type="Proteomes" id="UP001163828"/>
    </source>
</evidence>
<reference evidence="1" key="1">
    <citation type="submission" date="2022-08" db="EMBL/GenBank/DDBJ databases">
        <authorList>
            <consortium name="DOE Joint Genome Institute"/>
            <person name="Min B."/>
            <person name="Riley R."/>
            <person name="Sierra-Patev S."/>
            <person name="Naranjo-Ortiz M."/>
            <person name="Looney B."/>
            <person name="Konkel Z."/>
            <person name="Slot J.C."/>
            <person name="Sakamoto Y."/>
            <person name="Steenwyk J.L."/>
            <person name="Rokas A."/>
            <person name="Carro J."/>
            <person name="Camarero S."/>
            <person name="Ferreira P."/>
            <person name="Molpeceres G."/>
            <person name="Ruiz-Duenas F.J."/>
            <person name="Serrano A."/>
            <person name="Henrissat B."/>
            <person name="Drula E."/>
            <person name="Hughes K.W."/>
            <person name="Mata J.L."/>
            <person name="Ishikawa N.K."/>
            <person name="Vargas-Isla R."/>
            <person name="Ushijima S."/>
            <person name="Smith C.A."/>
            <person name="Ahrendt S."/>
            <person name="Andreopoulos W."/>
            <person name="He G."/>
            <person name="Labutti K."/>
            <person name="Lipzen A."/>
            <person name="Ng V."/>
            <person name="Sandor L."/>
            <person name="Barry K."/>
            <person name="Martinez A.T."/>
            <person name="Xiao Y."/>
            <person name="Gibbons J.G."/>
            <person name="Terashima K."/>
            <person name="Hibbett D.S."/>
            <person name="Grigoriev I.V."/>
        </authorList>
    </citation>
    <scope>NUCLEOTIDE SEQUENCE</scope>
    <source>
        <strain evidence="1">TFB10827</strain>
    </source>
</reference>
<comment type="caution">
    <text evidence="1">The sequence shown here is derived from an EMBL/GenBank/DDBJ whole genome shotgun (WGS) entry which is preliminary data.</text>
</comment>
<gene>
    <name evidence="1" type="ORF">F5050DRAFT_1805313</name>
</gene>
<proteinExistence type="predicted"/>
<evidence type="ECO:0000313" key="1">
    <source>
        <dbReference type="EMBL" id="KAJ3999068.1"/>
    </source>
</evidence>
<accession>A0ABQ8QKT1</accession>
<keyword evidence="2" id="KW-1185">Reference proteome</keyword>
<dbReference type="EMBL" id="MU790545">
    <property type="protein sequence ID" value="KAJ3999068.1"/>
    <property type="molecule type" value="Genomic_DNA"/>
</dbReference>
<organism evidence="1 2">
    <name type="scientific">Lentinula boryana</name>
    <dbReference type="NCBI Taxonomy" id="40481"/>
    <lineage>
        <taxon>Eukaryota</taxon>
        <taxon>Fungi</taxon>
        <taxon>Dikarya</taxon>
        <taxon>Basidiomycota</taxon>
        <taxon>Agaricomycotina</taxon>
        <taxon>Agaricomycetes</taxon>
        <taxon>Agaricomycetidae</taxon>
        <taxon>Agaricales</taxon>
        <taxon>Marasmiineae</taxon>
        <taxon>Omphalotaceae</taxon>
        <taxon>Lentinula</taxon>
    </lineage>
</organism>
<dbReference type="Proteomes" id="UP001163828">
    <property type="component" value="Unassembled WGS sequence"/>
</dbReference>
<name>A0ABQ8QKT1_9AGAR</name>